<accession>A0A9P8LYK7</accession>
<proteinExistence type="predicted"/>
<dbReference type="GeneID" id="94294152"/>
<reference evidence="1 2" key="1">
    <citation type="journal article" date="2014" name="PLoS Genet.">
        <title>The Genome of Spironucleus salmonicida Highlights a Fish Pathogen Adapted to Fluctuating Environments.</title>
        <authorList>
            <person name="Xu F."/>
            <person name="Jerlstrom-Hultqvist J."/>
            <person name="Einarsson E."/>
            <person name="Astvaldsson A."/>
            <person name="Svard S.G."/>
            <person name="Andersson J.O."/>
        </authorList>
    </citation>
    <scope>NUCLEOTIDE SEQUENCE [LARGE SCALE GENOMIC DNA]</scope>
    <source>
        <strain evidence="1 2">ATCC 50377</strain>
    </source>
</reference>
<sequence>MIKFKSVSLLPTELNTPLIGKIRRIRPIEQAFKIVSPLSQLRLDTDIKAYKTEVNKEKFDVQEEQIKLAQQFLKNPFNWYPSEIIGKNPTSIDIVSDQFKQKLQHLRFVNDKFYKNVWVIFKLLKTNIRLTEKPTHKKAQNIVILK</sequence>
<evidence type="ECO:0000313" key="1">
    <source>
        <dbReference type="EMBL" id="KAH0576783.1"/>
    </source>
</evidence>
<dbReference type="EMBL" id="AUWU02000001">
    <property type="protein sequence ID" value="KAH0576783.1"/>
    <property type="molecule type" value="Genomic_DNA"/>
</dbReference>
<keyword evidence="2" id="KW-1185">Reference proteome</keyword>
<dbReference type="AlphaFoldDB" id="A0A9P8LYK7"/>
<evidence type="ECO:0000313" key="2">
    <source>
        <dbReference type="Proteomes" id="UP000018208"/>
    </source>
</evidence>
<gene>
    <name evidence="1" type="ORF">SS50377_20129</name>
</gene>
<name>A0A9P8LYK7_9EUKA</name>
<comment type="caution">
    <text evidence="1">The sequence shown here is derived from an EMBL/GenBank/DDBJ whole genome shotgun (WGS) entry which is preliminary data.</text>
</comment>
<protein>
    <submittedName>
        <fullName evidence="1">Uncharacterized protein</fullName>
    </submittedName>
</protein>
<dbReference type="RefSeq" id="XP_067767556.1">
    <property type="nucleotide sequence ID" value="XM_067904074.1"/>
</dbReference>
<dbReference type="KEGG" id="ssao:94294152"/>
<dbReference type="Proteomes" id="UP000018208">
    <property type="component" value="Unassembled WGS sequence"/>
</dbReference>
<organism evidence="1 2">
    <name type="scientific">Spironucleus salmonicida</name>
    <dbReference type="NCBI Taxonomy" id="348837"/>
    <lineage>
        <taxon>Eukaryota</taxon>
        <taxon>Metamonada</taxon>
        <taxon>Diplomonadida</taxon>
        <taxon>Hexamitidae</taxon>
        <taxon>Hexamitinae</taxon>
        <taxon>Spironucleus</taxon>
    </lineage>
</organism>